<keyword evidence="2 9" id="KW-0597">Phosphoprotein</keyword>
<dbReference type="SUPFAM" id="SSF47384">
    <property type="entry name" value="Homodimeric domain of signal transducing histidine kinase"/>
    <property type="match status" value="1"/>
</dbReference>
<dbReference type="Pfam" id="PF00512">
    <property type="entry name" value="HisKA"/>
    <property type="match status" value="1"/>
</dbReference>
<evidence type="ECO:0000259" key="10">
    <source>
        <dbReference type="PROSITE" id="PS50109"/>
    </source>
</evidence>
<dbReference type="GO" id="GO:0005524">
    <property type="term" value="F:ATP binding"/>
    <property type="evidence" value="ECO:0007669"/>
    <property type="project" value="UniProtKB-KW"/>
</dbReference>
<reference evidence="12" key="1">
    <citation type="submission" date="2018-09" db="EMBL/GenBank/DDBJ databases">
        <title>Complete genome sequence of thermophilic cyanobacteria strain Thermosynechococcus elongatus PKUAC-SCTE542.</title>
        <authorList>
            <person name="Liang Y."/>
            <person name="Tang J."/>
            <person name="Daroch M."/>
        </authorList>
    </citation>
    <scope>NUCLEOTIDE SEQUENCE [LARGE SCALE GENOMIC DNA]</scope>
    <source>
        <strain evidence="12">E542</strain>
    </source>
</reference>
<dbReference type="Gene3D" id="3.40.30.10">
    <property type="entry name" value="Glutaredoxin"/>
    <property type="match status" value="1"/>
</dbReference>
<dbReference type="InterPro" id="IPR004358">
    <property type="entry name" value="Sig_transdc_His_kin-like_C"/>
</dbReference>
<dbReference type="PRINTS" id="PR00344">
    <property type="entry name" value="BCTRLSENSOR"/>
</dbReference>
<comment type="subunit">
    <text evidence="9">Homooligomerizes. Interacts with KaiC. Participates in the KaiABC clock complex, whose core is composed of a KaiC homohexamer, 6 KaiB and up to 6 KaiA dimers. SasA and KaiB(fs) compete to bind to KaiC.</text>
</comment>
<dbReference type="Pfam" id="PF02518">
    <property type="entry name" value="HATPase_c"/>
    <property type="match status" value="1"/>
</dbReference>
<dbReference type="InterPro" id="IPR003594">
    <property type="entry name" value="HATPase_dom"/>
</dbReference>
<dbReference type="Gene3D" id="1.10.287.130">
    <property type="match status" value="1"/>
</dbReference>
<keyword evidence="12" id="KW-1185">Reference proteome</keyword>
<dbReference type="KEGG" id="tsq:D3A95_09405"/>
<organism evidence="11 12">
    <name type="scientific">Thermosynechococcus sichuanensis E542</name>
    <dbReference type="NCBI Taxonomy" id="2016101"/>
    <lineage>
        <taxon>Bacteria</taxon>
        <taxon>Bacillati</taxon>
        <taxon>Cyanobacteriota</taxon>
        <taxon>Cyanophyceae</taxon>
        <taxon>Acaryochloridales</taxon>
        <taxon>Thermosynechococcaceae</taxon>
        <taxon>Thermosynechococcus</taxon>
        <taxon>Thermosynechococcus sichuanensis</taxon>
    </lineage>
</organism>
<comment type="domain">
    <text evidence="9">The N-terminus interacts with KaiC, while the C-terminal histidine kinase domain autophosphorylates and is probably responsible for self-oligomerization. The N-terminal domain stimulates the C-terminus to autophosphorylate.</text>
</comment>
<evidence type="ECO:0000256" key="7">
    <source>
        <dbReference type="ARBA" id="ARBA00023012"/>
    </source>
</evidence>
<evidence type="ECO:0000256" key="5">
    <source>
        <dbReference type="ARBA" id="ARBA00022777"/>
    </source>
</evidence>
<sequence length="380" mass="43339">MKASADASSTQETTPPLSLLLFVANRPGDEEETAAIQAHIQQLPSNFGFELKVVPIGEQPYLLEEYKLVATPALIKVRPEPRQTLAGRKLLQKVDYWWPRWQREVALGLQADMQKSAAEQSDCSMELSRLKDELFQLRQERDRLAEQLQFKDRIIGLLAHELRNPLTAVSIALETLESNLQDETSQQLHIEDIQRLFHHARSQTQVMGQLITDLLLAARGPQDKLQIMARQLDLRQLCQETAEDVRLNFERKKQHFTTDIPLDLPLVYGDGDRIRQVLVNLLDNACKYTPEGGKIHLSAFHRMTQKVQVTVCDTGPGIPIEQQEKIFGETVRLDRDRTIEGYGIGLALCRQIIRMHYGQIWVDSQPGKGSCFHFTLPVYS</sequence>
<evidence type="ECO:0000256" key="8">
    <source>
        <dbReference type="ARBA" id="ARBA00023108"/>
    </source>
</evidence>
<comment type="catalytic activity">
    <reaction evidence="1 9">
        <text>ATP + protein L-histidine = ADP + protein N-phospho-L-histidine.</text>
        <dbReference type="EC" id="2.7.13.3"/>
    </reaction>
</comment>
<dbReference type="SMART" id="SM00387">
    <property type="entry name" value="HATPase_c"/>
    <property type="match status" value="1"/>
</dbReference>
<dbReference type="Proteomes" id="UP000261812">
    <property type="component" value="Chromosome"/>
</dbReference>
<dbReference type="AlphaFoldDB" id="A0A3B7MC63"/>
<dbReference type="PANTHER" id="PTHR43047">
    <property type="entry name" value="TWO-COMPONENT HISTIDINE PROTEIN KINASE"/>
    <property type="match status" value="1"/>
</dbReference>
<protein>
    <recommendedName>
        <fullName evidence="9">Adaptive-response sensory-kinase SasA</fullName>
        <ecNumber evidence="9">2.7.13.3</ecNumber>
    </recommendedName>
    <alternativeName>
        <fullName evidence="9">Sensor histidine kinase SasA</fullName>
    </alternativeName>
</protein>
<dbReference type="PROSITE" id="PS50109">
    <property type="entry name" value="HIS_KIN"/>
    <property type="match status" value="1"/>
</dbReference>
<feature type="domain" description="Histidine kinase" evidence="10">
    <location>
        <begin position="157"/>
        <end position="380"/>
    </location>
</feature>
<keyword evidence="6 9" id="KW-0067">ATP-binding</keyword>
<dbReference type="PANTHER" id="PTHR43047:SF72">
    <property type="entry name" value="OSMOSENSING HISTIDINE PROTEIN KINASE SLN1"/>
    <property type="match status" value="1"/>
</dbReference>
<evidence type="ECO:0000256" key="9">
    <source>
        <dbReference type="HAMAP-Rule" id="MF_01837"/>
    </source>
</evidence>
<dbReference type="InterPro" id="IPR003661">
    <property type="entry name" value="HisK_dim/P_dom"/>
</dbReference>
<dbReference type="GO" id="GO:0009927">
    <property type="term" value="F:histidine phosphotransfer kinase activity"/>
    <property type="evidence" value="ECO:0007669"/>
    <property type="project" value="TreeGrafter"/>
</dbReference>
<dbReference type="InterPro" id="IPR005467">
    <property type="entry name" value="His_kinase_dom"/>
</dbReference>
<evidence type="ECO:0000313" key="12">
    <source>
        <dbReference type="Proteomes" id="UP000261812"/>
    </source>
</evidence>
<dbReference type="GO" id="GO:0005886">
    <property type="term" value="C:plasma membrane"/>
    <property type="evidence" value="ECO:0007669"/>
    <property type="project" value="TreeGrafter"/>
</dbReference>
<name>A0A3B7MC63_9CYAN</name>
<proteinExistence type="inferred from homology"/>
<evidence type="ECO:0000256" key="4">
    <source>
        <dbReference type="ARBA" id="ARBA00022741"/>
    </source>
</evidence>
<evidence type="ECO:0000256" key="6">
    <source>
        <dbReference type="ARBA" id="ARBA00022840"/>
    </source>
</evidence>
<dbReference type="InterPro" id="IPR011649">
    <property type="entry name" value="KaiB_domain"/>
</dbReference>
<dbReference type="Gene3D" id="3.30.565.10">
    <property type="entry name" value="Histidine kinase-like ATPase, C-terminal domain"/>
    <property type="match status" value="1"/>
</dbReference>
<dbReference type="CDD" id="cd02978">
    <property type="entry name" value="KaiB_like"/>
    <property type="match status" value="1"/>
</dbReference>
<evidence type="ECO:0000256" key="3">
    <source>
        <dbReference type="ARBA" id="ARBA00022679"/>
    </source>
</evidence>
<dbReference type="NCBIfam" id="NF006800">
    <property type="entry name" value="PRK09303.1"/>
    <property type="match status" value="1"/>
</dbReference>
<keyword evidence="5 9" id="KW-0418">Kinase</keyword>
<dbReference type="CDD" id="cd00082">
    <property type="entry name" value="HisKA"/>
    <property type="match status" value="1"/>
</dbReference>
<dbReference type="SUPFAM" id="SSF52833">
    <property type="entry name" value="Thioredoxin-like"/>
    <property type="match status" value="1"/>
</dbReference>
<dbReference type="InterPro" id="IPR036890">
    <property type="entry name" value="HATPase_C_sf"/>
</dbReference>
<gene>
    <name evidence="9" type="primary">sasA</name>
    <name evidence="11" type="ORF">D3A95_09405</name>
</gene>
<accession>A0A3B7MC63</accession>
<keyword evidence="7 9" id="KW-0902">Two-component regulatory system</keyword>
<dbReference type="Pfam" id="PF07689">
    <property type="entry name" value="KaiB"/>
    <property type="match status" value="1"/>
</dbReference>
<evidence type="ECO:0000256" key="2">
    <source>
        <dbReference type="ARBA" id="ARBA00022553"/>
    </source>
</evidence>
<dbReference type="EC" id="2.7.13.3" evidence="9"/>
<dbReference type="FunFam" id="3.30.565.10:FF:000006">
    <property type="entry name" value="Sensor histidine kinase WalK"/>
    <property type="match status" value="1"/>
</dbReference>
<dbReference type="EMBL" id="CP032152">
    <property type="protein sequence ID" value="AXY68233.1"/>
    <property type="molecule type" value="Genomic_DNA"/>
</dbReference>
<dbReference type="SMART" id="SM01248">
    <property type="entry name" value="KaiB"/>
    <property type="match status" value="1"/>
</dbReference>
<dbReference type="InterPro" id="IPR036097">
    <property type="entry name" value="HisK_dim/P_sf"/>
</dbReference>
<feature type="modified residue" description="Phosphohistidine; by autocatalysis" evidence="9">
    <location>
        <position position="160"/>
    </location>
</feature>
<dbReference type="RefSeq" id="WP_181494768.1">
    <property type="nucleotide sequence ID" value="NZ_CP032152.1"/>
</dbReference>
<dbReference type="InterPro" id="IPR023527">
    <property type="entry name" value="Kinase_SasA"/>
</dbReference>
<dbReference type="HAMAP" id="MF_01837">
    <property type="entry name" value="Kinase_SasA"/>
    <property type="match status" value="1"/>
</dbReference>
<keyword evidence="3 9" id="KW-0808">Transferase</keyword>
<dbReference type="InterPro" id="IPR036249">
    <property type="entry name" value="Thioredoxin-like_sf"/>
</dbReference>
<dbReference type="SMART" id="SM00388">
    <property type="entry name" value="HisKA"/>
    <property type="match status" value="1"/>
</dbReference>
<keyword evidence="8 9" id="KW-0090">Biological rhythms</keyword>
<evidence type="ECO:0000256" key="1">
    <source>
        <dbReference type="ARBA" id="ARBA00000085"/>
    </source>
</evidence>
<evidence type="ECO:0000313" key="11">
    <source>
        <dbReference type="EMBL" id="AXY68233.1"/>
    </source>
</evidence>
<comment type="function">
    <text evidence="9">Member of the two-component regulatory system SasA/RpaA involved in genome-wide circadian gene expression. One of several clock output pathways. Participates in the Kai clock protein complex, the main circadian regulator in cyanobacteria, via its interaction with KaiC. KaiC enhances the autophosphorylation activity of SasA, which then transfers its phosphate group to RpaA to activate it. In addition to its output function, recruits fold-shifted KaiB (KaiB(fs)) to KaiC to cooperatively form the KaiB(6):KaiC(6) complex (independent of SasA kinase activity). Required for robustness of the circadian rhythm of gene expression and is involved in clock output, also required for adaptation to light/dark cycles.</text>
</comment>
<dbReference type="SUPFAM" id="SSF55874">
    <property type="entry name" value="ATPase domain of HSP90 chaperone/DNA topoisomerase II/histidine kinase"/>
    <property type="match status" value="1"/>
</dbReference>
<keyword evidence="4 9" id="KW-0547">Nucleotide-binding</keyword>
<dbReference type="GO" id="GO:0000155">
    <property type="term" value="F:phosphorelay sensor kinase activity"/>
    <property type="evidence" value="ECO:0007669"/>
    <property type="project" value="InterPro"/>
</dbReference>
<dbReference type="GO" id="GO:0007623">
    <property type="term" value="P:circadian rhythm"/>
    <property type="evidence" value="ECO:0007669"/>
    <property type="project" value="UniProtKB-UniRule"/>
</dbReference>